<evidence type="ECO:0008006" key="3">
    <source>
        <dbReference type="Google" id="ProtNLM"/>
    </source>
</evidence>
<dbReference type="Gene3D" id="3.40.50.2020">
    <property type="match status" value="1"/>
</dbReference>
<accession>A0A1Q9LGG0</accession>
<gene>
    <name evidence="1" type="ORF">BJP25_27585</name>
</gene>
<name>A0A1Q9LGG0_9PSEU</name>
<protein>
    <recommendedName>
        <fullName evidence="3">Phosphoribosyltransferase</fullName>
    </recommendedName>
</protein>
<keyword evidence="2" id="KW-1185">Reference proteome</keyword>
<dbReference type="Proteomes" id="UP000186040">
    <property type="component" value="Unassembled WGS sequence"/>
</dbReference>
<organism evidence="1 2">
    <name type="scientific">Actinokineospora bangkokensis</name>
    <dbReference type="NCBI Taxonomy" id="1193682"/>
    <lineage>
        <taxon>Bacteria</taxon>
        <taxon>Bacillati</taxon>
        <taxon>Actinomycetota</taxon>
        <taxon>Actinomycetes</taxon>
        <taxon>Pseudonocardiales</taxon>
        <taxon>Pseudonocardiaceae</taxon>
        <taxon>Actinokineospora</taxon>
    </lineage>
</organism>
<reference evidence="1 2" key="1">
    <citation type="submission" date="2016-10" db="EMBL/GenBank/DDBJ databases">
        <title>The Draft Genome Sequence of Actinokineospora bangkokensis 44EHWT reveals the biosynthetic pathway of antifungal compounds Thailandins with unusual extender unit butylmalonyl-CoA.</title>
        <authorList>
            <person name="Greule A."/>
            <person name="Intra B."/>
            <person name="Flemming S."/>
            <person name="Rommel M.G."/>
            <person name="Panbangred W."/>
            <person name="Bechthold A."/>
        </authorList>
    </citation>
    <scope>NUCLEOTIDE SEQUENCE [LARGE SCALE GENOMIC DNA]</scope>
    <source>
        <strain evidence="1 2">44EHW</strain>
    </source>
</reference>
<proteinExistence type="predicted"/>
<dbReference type="STRING" id="1193682.BJP25_27585"/>
<evidence type="ECO:0000313" key="1">
    <source>
        <dbReference type="EMBL" id="OLR91106.1"/>
    </source>
</evidence>
<dbReference type="EMBL" id="MKQR01000026">
    <property type="protein sequence ID" value="OLR91106.1"/>
    <property type="molecule type" value="Genomic_DNA"/>
</dbReference>
<dbReference type="SUPFAM" id="SSF53271">
    <property type="entry name" value="PRTase-like"/>
    <property type="match status" value="1"/>
</dbReference>
<dbReference type="PANTHER" id="PTHR47505:SF1">
    <property type="entry name" value="DNA UTILIZATION PROTEIN YHGH"/>
    <property type="match status" value="1"/>
</dbReference>
<comment type="caution">
    <text evidence="1">The sequence shown here is derived from an EMBL/GenBank/DDBJ whole genome shotgun (WGS) entry which is preliminary data.</text>
</comment>
<dbReference type="PANTHER" id="PTHR47505">
    <property type="entry name" value="DNA UTILIZATION PROTEIN YHGH"/>
    <property type="match status" value="1"/>
</dbReference>
<dbReference type="InterPro" id="IPR029057">
    <property type="entry name" value="PRTase-like"/>
</dbReference>
<evidence type="ECO:0000313" key="2">
    <source>
        <dbReference type="Proteomes" id="UP000186040"/>
    </source>
</evidence>
<dbReference type="AlphaFoldDB" id="A0A1Q9LGG0"/>
<dbReference type="InterPro" id="IPR051910">
    <property type="entry name" value="ComF/GntX_DNA_util-trans"/>
</dbReference>
<sequence>MILTFLDLLLPLRCAGCRAPGTAWCPRCDLSFGTPFPLHRAAFTHRHPPTYATAAHTGPPRRAVIAAKERNRRDLHPVLARALANAVPRIPDLPPAPTLVPVPSRPAAARRRGGPHMARIAALAARSLGLDTAHPLRLTPGARDSVGLTPAERADNLARHLTADAIPDAPVVLVDDVVTTGATAAACARVLGRCVVAVVACTAAV</sequence>